<gene>
    <name evidence="9" type="ORF">PRLR5076_13360</name>
</gene>
<dbReference type="EMBL" id="BPUB01000001">
    <property type="protein sequence ID" value="GJG58485.1"/>
    <property type="molecule type" value="Genomic_DNA"/>
</dbReference>
<keyword evidence="4 7" id="KW-1133">Transmembrane helix</keyword>
<dbReference type="AlphaFoldDB" id="A0A9R1CXW4"/>
<protein>
    <submittedName>
        <fullName evidence="9">Chain-length determining protein</fullName>
    </submittedName>
</protein>
<keyword evidence="3 7" id="KW-0812">Transmembrane</keyword>
<dbReference type="RefSeq" id="WP_223929237.1">
    <property type="nucleotide sequence ID" value="NZ_BPTU01000001.1"/>
</dbReference>
<dbReference type="PANTHER" id="PTHR32309">
    <property type="entry name" value="TYROSINE-PROTEIN KINASE"/>
    <property type="match status" value="1"/>
</dbReference>
<dbReference type="Pfam" id="PF02706">
    <property type="entry name" value="Wzz"/>
    <property type="match status" value="1"/>
</dbReference>
<name>A0A9R1CXW4_9BACT</name>
<dbReference type="GO" id="GO:0005886">
    <property type="term" value="C:plasma membrane"/>
    <property type="evidence" value="ECO:0007669"/>
    <property type="project" value="UniProtKB-SubCell"/>
</dbReference>
<keyword evidence="2" id="KW-1003">Cell membrane</keyword>
<dbReference type="InterPro" id="IPR050445">
    <property type="entry name" value="Bact_polysacc_biosynth/exp"/>
</dbReference>
<proteinExistence type="predicted"/>
<evidence type="ECO:0000313" key="9">
    <source>
        <dbReference type="EMBL" id="GJG58485.1"/>
    </source>
</evidence>
<keyword evidence="5 7" id="KW-0472">Membrane</keyword>
<feature type="domain" description="Polysaccharide chain length determinant N-terminal" evidence="8">
    <location>
        <begin position="54"/>
        <end position="126"/>
    </location>
</feature>
<feature type="transmembrane region" description="Helical" evidence="7">
    <location>
        <begin position="372"/>
        <end position="392"/>
    </location>
</feature>
<keyword evidence="10" id="KW-1185">Reference proteome</keyword>
<reference evidence="9" key="1">
    <citation type="journal article" date="2022" name="Int. J. Syst. Evol. Microbiol.">
        <title>Prevotella lacticifex sp. nov., isolated from the rumen of cows.</title>
        <authorList>
            <person name="Shinkai T."/>
            <person name="Ikeyama N."/>
            <person name="Kumagai M."/>
            <person name="Ohmori H."/>
            <person name="Sakamoto M."/>
            <person name="Ohkuma M."/>
            <person name="Mitsumori M."/>
        </authorList>
    </citation>
    <scope>NUCLEOTIDE SEQUENCE</scope>
    <source>
        <strain evidence="9">R5076</strain>
    </source>
</reference>
<organism evidence="9 10">
    <name type="scientific">Prevotella lacticifex</name>
    <dbReference type="NCBI Taxonomy" id="2854755"/>
    <lineage>
        <taxon>Bacteria</taxon>
        <taxon>Pseudomonadati</taxon>
        <taxon>Bacteroidota</taxon>
        <taxon>Bacteroidia</taxon>
        <taxon>Bacteroidales</taxon>
        <taxon>Prevotellaceae</taxon>
        <taxon>Prevotella</taxon>
    </lineage>
</organism>
<comment type="subcellular location">
    <subcellularLocation>
        <location evidence="1">Cell membrane</location>
        <topology evidence="1">Multi-pass membrane protein</topology>
    </subcellularLocation>
</comment>
<sequence>MNWQKLNEVETYTRLWDKFKGLFRRRKHNHNDESSAEETIETADDGKFYKIVLDTYSLIRVLKRDKWWMGLTVLVFGVVAAIASFKIPDIYKSSLMLAPEETGNSLSSNISSLASMVGMDMKVGDSQDAIYPEIYPDVVSSTNFVCSLFNVMVTTKDGKVTTTYYDYLNKHQKSTPWDDWKESLIEKLAKPDSTENGFAGNGSAANGQVNPFRLTKKQDGIAKAIAGNINCSVDKKTNVISIEVTDQDPVVAATMCDSVKVRLQKFIIDYRTKKARNDVAYVDRLYKEAKAEYDSARRAYAAYSDAHQDLALQEYQSKQEDLENEMQLKYNIYTQCVQQLQLSRAKLQEKTPVFTVVQQPTVAIKHSNTPKAVIVIFAFALGFFIRFTYILFSYNKEIFRKVEIQNQ</sequence>
<evidence type="ECO:0000259" key="8">
    <source>
        <dbReference type="Pfam" id="PF02706"/>
    </source>
</evidence>
<dbReference type="InterPro" id="IPR003856">
    <property type="entry name" value="LPS_length_determ_N"/>
</dbReference>
<evidence type="ECO:0000256" key="3">
    <source>
        <dbReference type="ARBA" id="ARBA00022692"/>
    </source>
</evidence>
<feature type="transmembrane region" description="Helical" evidence="7">
    <location>
        <begin position="67"/>
        <end position="85"/>
    </location>
</feature>
<evidence type="ECO:0000256" key="5">
    <source>
        <dbReference type="ARBA" id="ARBA00023136"/>
    </source>
</evidence>
<evidence type="ECO:0000256" key="6">
    <source>
        <dbReference type="SAM" id="Coils"/>
    </source>
</evidence>
<keyword evidence="6" id="KW-0175">Coiled coil</keyword>
<evidence type="ECO:0000256" key="7">
    <source>
        <dbReference type="SAM" id="Phobius"/>
    </source>
</evidence>
<accession>A0A9R1CXW4</accession>
<dbReference type="PANTHER" id="PTHR32309:SF13">
    <property type="entry name" value="FERRIC ENTEROBACTIN TRANSPORT PROTEIN FEPE"/>
    <property type="match status" value="1"/>
</dbReference>
<dbReference type="Proteomes" id="UP000825483">
    <property type="component" value="Unassembled WGS sequence"/>
</dbReference>
<feature type="coiled-coil region" evidence="6">
    <location>
        <begin position="286"/>
        <end position="332"/>
    </location>
</feature>
<dbReference type="GO" id="GO:0004713">
    <property type="term" value="F:protein tyrosine kinase activity"/>
    <property type="evidence" value="ECO:0007669"/>
    <property type="project" value="TreeGrafter"/>
</dbReference>
<evidence type="ECO:0000256" key="2">
    <source>
        <dbReference type="ARBA" id="ARBA00022475"/>
    </source>
</evidence>
<evidence type="ECO:0000256" key="4">
    <source>
        <dbReference type="ARBA" id="ARBA00022989"/>
    </source>
</evidence>
<evidence type="ECO:0000313" key="10">
    <source>
        <dbReference type="Proteomes" id="UP000825483"/>
    </source>
</evidence>
<comment type="caution">
    <text evidence="9">The sequence shown here is derived from an EMBL/GenBank/DDBJ whole genome shotgun (WGS) entry which is preliminary data.</text>
</comment>
<evidence type="ECO:0000256" key="1">
    <source>
        <dbReference type="ARBA" id="ARBA00004651"/>
    </source>
</evidence>
<dbReference type="GeneID" id="72467480"/>